<dbReference type="PANTHER" id="PTHR30508">
    <property type="entry name" value="FES CLUSTER ASSEMBLY PROTEIN SUF"/>
    <property type="match status" value="1"/>
</dbReference>
<dbReference type="Pfam" id="PF01458">
    <property type="entry name" value="SUFBD_core"/>
    <property type="match status" value="1"/>
</dbReference>
<sequence length="404" mass="44747">MTAVADGLRERALRALRRPGRYGPDVDVEEFLSAERGRGDGAEEALEKLGFGRDVLQRAGYVQVNEEIVRSVMLRRLERQGVVVLPLYEALEKLPWARDYYWRAVPVDTDRYTASVEVYGKRLGYFIYVPPGIRVEHPIYTCLLITEELEAQLVHNIVVVDEGAEATLVTGCGVSHRVNKALHIGVSEFYVKRGAVLRFAMIHSWGRGVHVKPRTGVVVKEGGSYISYYLVHGPVASVQSYPRIELHRGARLYSASIIAGEGSSVYDVGTLAQLRGPGATAEIVSRVMARDSARVYARARIEAYAPDTRGHIECLGLPLSPRAVIESIPELSSNVEGAELTHEAAIGKIAEEELEYLMSRGFTEDEARSLLLRGFLHIEVPGLPPQVRSLIRYVERTLAEKATG</sequence>
<accession>A0ABM8IZF2</accession>
<dbReference type="SUPFAM" id="SSF101960">
    <property type="entry name" value="Stabilizer of iron transporter SufD"/>
    <property type="match status" value="1"/>
</dbReference>
<keyword evidence="4" id="KW-1185">Reference proteome</keyword>
<evidence type="ECO:0000313" key="3">
    <source>
        <dbReference type="EMBL" id="BES82323.1"/>
    </source>
</evidence>
<protein>
    <submittedName>
        <fullName evidence="3">SufD family Fe-S cluster assembly protein</fullName>
    </submittedName>
</protein>
<organism evidence="3 4">
    <name type="scientific">Pyrodictium abyssi</name>
    <dbReference type="NCBI Taxonomy" id="54256"/>
    <lineage>
        <taxon>Archaea</taxon>
        <taxon>Thermoproteota</taxon>
        <taxon>Thermoprotei</taxon>
        <taxon>Desulfurococcales</taxon>
        <taxon>Pyrodictiaceae</taxon>
        <taxon>Pyrodictium</taxon>
    </lineage>
</organism>
<evidence type="ECO:0000259" key="2">
    <source>
        <dbReference type="Pfam" id="PF01458"/>
    </source>
</evidence>
<feature type="domain" description="SUF system FeS cluster assembly SufBD core" evidence="2">
    <location>
        <begin position="147"/>
        <end position="375"/>
    </location>
</feature>
<dbReference type="PANTHER" id="PTHR30508:SF1">
    <property type="entry name" value="UPF0051 PROTEIN ABCI8, CHLOROPLASTIC-RELATED"/>
    <property type="match status" value="1"/>
</dbReference>
<reference evidence="3 4" key="1">
    <citation type="submission" date="2023-09" db="EMBL/GenBank/DDBJ databases">
        <title>Pyrofollis japonicus gen. nov. sp. nov., a novel member of the family Pyrodictiaceae isolated from the Iheya North hydrothermal field.</title>
        <authorList>
            <person name="Miyazaki U."/>
            <person name="Sanari M."/>
            <person name="Tame A."/>
            <person name="Kitajima M."/>
            <person name="Okamoto A."/>
            <person name="Sawayama S."/>
            <person name="Miyazaki J."/>
            <person name="Takai K."/>
            <person name="Nakagawa S."/>
        </authorList>
    </citation>
    <scope>NUCLEOTIDE SEQUENCE [LARGE SCALE GENOMIC DNA]</scope>
    <source>
        <strain evidence="3 4">AV2</strain>
    </source>
</reference>
<proteinExistence type="inferred from homology"/>
<dbReference type="InterPro" id="IPR037284">
    <property type="entry name" value="SUF_FeS_clus_asmbl_SufBD_sf"/>
</dbReference>
<dbReference type="InterPro" id="IPR055346">
    <property type="entry name" value="Fe-S_cluster_assembly_SufBD"/>
</dbReference>
<gene>
    <name evidence="3" type="ORF">PABY_18900</name>
</gene>
<name>A0ABM8IZF2_9CREN</name>
<dbReference type="EMBL" id="AP028907">
    <property type="protein sequence ID" value="BES82323.1"/>
    <property type="molecule type" value="Genomic_DNA"/>
</dbReference>
<evidence type="ECO:0000313" key="4">
    <source>
        <dbReference type="Proteomes" id="UP001341135"/>
    </source>
</evidence>
<dbReference type="InterPro" id="IPR000825">
    <property type="entry name" value="SUF_FeS_clus_asmbl_SufBD_core"/>
</dbReference>
<dbReference type="Proteomes" id="UP001341135">
    <property type="component" value="Chromosome"/>
</dbReference>
<evidence type="ECO:0000256" key="1">
    <source>
        <dbReference type="ARBA" id="ARBA00043967"/>
    </source>
</evidence>
<comment type="similarity">
    <text evidence="1">Belongs to the iron-sulfur cluster assembly SufBD family.</text>
</comment>